<keyword evidence="1" id="KW-0812">Transmembrane</keyword>
<evidence type="ECO:0000256" key="1">
    <source>
        <dbReference type="SAM" id="Phobius"/>
    </source>
</evidence>
<keyword evidence="1" id="KW-0472">Membrane</keyword>
<proteinExistence type="predicted"/>
<dbReference type="RefSeq" id="WP_204660520.1">
    <property type="nucleotide sequence ID" value="NZ_CP056775.1"/>
</dbReference>
<name>A0ABX7I1T0_9BACT</name>
<dbReference type="EMBL" id="CP056775">
    <property type="protein sequence ID" value="QRQ99758.1"/>
    <property type="molecule type" value="Genomic_DNA"/>
</dbReference>
<protein>
    <submittedName>
        <fullName evidence="2">Uncharacterized protein</fullName>
    </submittedName>
</protein>
<gene>
    <name evidence="2" type="ORF">HWI92_01900</name>
</gene>
<feature type="transmembrane region" description="Helical" evidence="1">
    <location>
        <begin position="17"/>
        <end position="39"/>
    </location>
</feature>
<evidence type="ECO:0000313" key="3">
    <source>
        <dbReference type="Proteomes" id="UP000612680"/>
    </source>
</evidence>
<reference evidence="2 3" key="1">
    <citation type="submission" date="2020-06" db="EMBL/GenBank/DDBJ databases">
        <title>Dyadobacter sandarakinus sp. nov., isolated from the soil of the Arctic Yellow River Station.</title>
        <authorList>
            <person name="Zhang Y."/>
            <person name="Peng F."/>
        </authorList>
    </citation>
    <scope>NUCLEOTIDE SEQUENCE [LARGE SCALE GENOMIC DNA]</scope>
    <source>
        <strain evidence="2 3">Q3-56</strain>
    </source>
</reference>
<dbReference type="Proteomes" id="UP000612680">
    <property type="component" value="Chromosome"/>
</dbReference>
<evidence type="ECO:0000313" key="2">
    <source>
        <dbReference type="EMBL" id="QRQ99758.1"/>
    </source>
</evidence>
<sequence>MDVISTFFYNYIWCPPFLGSLIANLATSFIFLFALLFLFRPTIRISPHIATISREEANGIPGGRIYVFKIVNKSFFRAFDLKLEVSQKMSIQAPEGKKNKRTIPLNLVKASYNHIPPYWYIGETDYAIQFITTDDVRNILSTNQHAHIELIVICKHGLTGLGSVFVKNYSVHDIQEGTFKSGNTFKMV</sequence>
<keyword evidence="3" id="KW-1185">Reference proteome</keyword>
<organism evidence="2 3">
    <name type="scientific">Dyadobacter sandarakinus</name>
    <dbReference type="NCBI Taxonomy" id="2747268"/>
    <lineage>
        <taxon>Bacteria</taxon>
        <taxon>Pseudomonadati</taxon>
        <taxon>Bacteroidota</taxon>
        <taxon>Cytophagia</taxon>
        <taxon>Cytophagales</taxon>
        <taxon>Spirosomataceae</taxon>
        <taxon>Dyadobacter</taxon>
    </lineage>
</organism>
<accession>A0ABX7I1T0</accession>
<keyword evidence="1" id="KW-1133">Transmembrane helix</keyword>